<keyword evidence="3" id="KW-1185">Reference proteome</keyword>
<keyword evidence="1" id="KW-1133">Transmembrane helix</keyword>
<evidence type="ECO:0000256" key="1">
    <source>
        <dbReference type="SAM" id="Phobius"/>
    </source>
</evidence>
<accession>A0A1C3ERZ5</accession>
<keyword evidence="1" id="KW-0472">Membrane</keyword>
<keyword evidence="1" id="KW-0812">Transmembrane</keyword>
<gene>
    <name evidence="2" type="ORF">A6X21_02540</name>
</gene>
<dbReference type="AlphaFoldDB" id="A0A1C3ERZ5"/>
<organism evidence="2 3">
    <name type="scientific">Planctopirus hydrillae</name>
    <dbReference type="NCBI Taxonomy" id="1841610"/>
    <lineage>
        <taxon>Bacteria</taxon>
        <taxon>Pseudomonadati</taxon>
        <taxon>Planctomycetota</taxon>
        <taxon>Planctomycetia</taxon>
        <taxon>Planctomycetales</taxon>
        <taxon>Planctomycetaceae</taxon>
        <taxon>Planctopirus</taxon>
    </lineage>
</organism>
<feature type="transmembrane region" description="Helical" evidence="1">
    <location>
        <begin position="13"/>
        <end position="35"/>
    </location>
</feature>
<evidence type="ECO:0000313" key="2">
    <source>
        <dbReference type="EMBL" id="ODA36022.1"/>
    </source>
</evidence>
<reference evidence="2 3" key="1">
    <citation type="submission" date="2016-05" db="EMBL/GenBank/DDBJ databases">
        <title>Genomic and physiological characterization of Planctopirus sp. isolated from fresh water lake.</title>
        <authorList>
            <person name="Subhash Y."/>
            <person name="Ramana C."/>
        </authorList>
    </citation>
    <scope>NUCLEOTIDE SEQUENCE [LARGE SCALE GENOMIC DNA]</scope>
    <source>
        <strain evidence="2 3">JC280</strain>
    </source>
</reference>
<dbReference type="OrthoDB" id="9825830at2"/>
<protein>
    <submittedName>
        <fullName evidence="2">Uncharacterized protein</fullName>
    </submittedName>
</protein>
<name>A0A1C3ERZ5_9PLAN</name>
<sequence>MSRFAGSRGDWRAVVRVVAFLLFVTGSGFVLHHVYQRYVLLRYIDQARLHFLHVQPLDDRPLLPRTLHQQLPPAFAPWFLATPREIHFSAESIHGHAFWKCLEWIDEYPLKSTVRRSTLGPNWDRKQVPSTLRSLSRWPRVEQVGFDGSSILKNFPRHNFAELDVVLTELDELGYPQLPMNPEDKLRREKLYAQLAALQEPYP</sequence>
<proteinExistence type="predicted"/>
<dbReference type="STRING" id="1841610.A6X21_02540"/>
<dbReference type="Proteomes" id="UP000094828">
    <property type="component" value="Unassembled WGS sequence"/>
</dbReference>
<evidence type="ECO:0000313" key="3">
    <source>
        <dbReference type="Proteomes" id="UP000094828"/>
    </source>
</evidence>
<comment type="caution">
    <text evidence="2">The sequence shown here is derived from an EMBL/GenBank/DDBJ whole genome shotgun (WGS) entry which is preliminary data.</text>
</comment>
<dbReference type="EMBL" id="LYDR01000030">
    <property type="protein sequence ID" value="ODA36022.1"/>
    <property type="molecule type" value="Genomic_DNA"/>
</dbReference>
<dbReference type="RefSeq" id="WP_068845844.1">
    <property type="nucleotide sequence ID" value="NZ_LYDR01000030.1"/>
</dbReference>